<name>A0AAU7NPP1_9GAMM</name>
<dbReference type="NCBIfam" id="NF047646">
    <property type="entry name" value="REP_Tyr_transpos"/>
    <property type="match status" value="1"/>
</dbReference>
<dbReference type="SMART" id="SM01321">
    <property type="entry name" value="Y1_Tnp"/>
    <property type="match status" value="1"/>
</dbReference>
<gene>
    <name evidence="2" type="ORF">Q9L42_011070</name>
</gene>
<dbReference type="RefSeq" id="WP_305908347.1">
    <property type="nucleotide sequence ID" value="NZ_CP157743.1"/>
</dbReference>
<dbReference type="EMBL" id="CP157743">
    <property type="protein sequence ID" value="XBS18918.1"/>
    <property type="molecule type" value="Genomic_DNA"/>
</dbReference>
<organism evidence="2 3">
    <name type="scientific">Methylomarinum roseum</name>
    <dbReference type="NCBI Taxonomy" id="3067653"/>
    <lineage>
        <taxon>Bacteria</taxon>
        <taxon>Pseudomonadati</taxon>
        <taxon>Pseudomonadota</taxon>
        <taxon>Gammaproteobacteria</taxon>
        <taxon>Methylococcales</taxon>
        <taxon>Methylococcaceae</taxon>
        <taxon>Methylomarinum</taxon>
    </lineage>
</organism>
<dbReference type="InterPro" id="IPR036515">
    <property type="entry name" value="Transposase_17_sf"/>
</dbReference>
<proteinExistence type="predicted"/>
<dbReference type="InterPro" id="IPR002686">
    <property type="entry name" value="Transposase_17"/>
</dbReference>
<evidence type="ECO:0000259" key="1">
    <source>
        <dbReference type="SMART" id="SM01321"/>
    </source>
</evidence>
<protein>
    <submittedName>
        <fullName evidence="2">Transposase</fullName>
    </submittedName>
</protein>
<dbReference type="GO" id="GO:0006313">
    <property type="term" value="P:DNA transposition"/>
    <property type="evidence" value="ECO:0007669"/>
    <property type="project" value="InterPro"/>
</dbReference>
<accession>A0AAU7NPP1</accession>
<dbReference type="PANTHER" id="PTHR36966">
    <property type="entry name" value="REP-ASSOCIATED TYROSINE TRANSPOSASE"/>
    <property type="match status" value="1"/>
</dbReference>
<dbReference type="Pfam" id="PF01797">
    <property type="entry name" value="Y1_Tnp"/>
    <property type="match status" value="1"/>
</dbReference>
<dbReference type="AlphaFoldDB" id="A0AAU7NPP1"/>
<dbReference type="GO" id="GO:0043565">
    <property type="term" value="F:sequence-specific DNA binding"/>
    <property type="evidence" value="ECO:0007669"/>
    <property type="project" value="TreeGrafter"/>
</dbReference>
<feature type="domain" description="Transposase IS200-like" evidence="1">
    <location>
        <begin position="9"/>
        <end position="132"/>
    </location>
</feature>
<evidence type="ECO:0000313" key="3">
    <source>
        <dbReference type="Proteomes" id="UP001225378"/>
    </source>
</evidence>
<evidence type="ECO:0000313" key="2">
    <source>
        <dbReference type="EMBL" id="XBS18918.1"/>
    </source>
</evidence>
<sequence>MSNYRRNWVAGGCYFFTVNLMDRRRSLLTDHIDLLRDSVRRIRRLHPFHIDAWVVLPDHMHCIWTLPDDTDDYAIRWRLIKLLFSKGLPKNERLPAVRRRRSERGIWQRRYWEHTILTAEDYARHVDYIHANPLKHGHVARAQDWPYSSFHRYVEQGVLPPNWCGDTDDLTTAPD</sequence>
<dbReference type="KEGG" id="mech:Q9L42_011070"/>
<dbReference type="Proteomes" id="UP001225378">
    <property type="component" value="Chromosome"/>
</dbReference>
<dbReference type="Gene3D" id="3.30.70.1290">
    <property type="entry name" value="Transposase IS200-like"/>
    <property type="match status" value="1"/>
</dbReference>
<dbReference type="InterPro" id="IPR052715">
    <property type="entry name" value="RAYT_transposase"/>
</dbReference>
<keyword evidence="3" id="KW-1185">Reference proteome</keyword>
<reference evidence="2 3" key="1">
    <citation type="journal article" date="2024" name="Microbiology">
        <title>Methylomarinum rosea sp. nov., a novel halophilic methanotrophic bacterium from the hypersaline Lake Elton.</title>
        <authorList>
            <person name="Suleimanov R.Z."/>
            <person name="Oshkin I.Y."/>
            <person name="Danilova O.V."/>
            <person name="Suzina N.E."/>
            <person name="Dedysh S.N."/>
        </authorList>
    </citation>
    <scope>NUCLEOTIDE SEQUENCE [LARGE SCALE GENOMIC DNA]</scope>
    <source>
        <strain evidence="2 3">Ch1-1</strain>
    </source>
</reference>
<dbReference type="SUPFAM" id="SSF143422">
    <property type="entry name" value="Transposase IS200-like"/>
    <property type="match status" value="1"/>
</dbReference>
<dbReference type="GO" id="GO:0004803">
    <property type="term" value="F:transposase activity"/>
    <property type="evidence" value="ECO:0007669"/>
    <property type="project" value="InterPro"/>
</dbReference>
<dbReference type="PANTHER" id="PTHR36966:SF1">
    <property type="entry name" value="REP-ASSOCIATED TYROSINE TRANSPOSASE"/>
    <property type="match status" value="1"/>
</dbReference>